<sequence length="1185" mass="130008">MFGEAGAPIRSPHLWGRWPAGQRGAHGLRVAGMKFNKLRLVGFKSFVEPTEFIIERGLTGVVGPNGCGKSNLVEALRWVMGENSYKNMRASGMDDVIFSGSGNRPARNTAEVGLYLDNSDRTAPAAFNDADEIQVSRRIERESGSLYRINGKEARAKDVQLLFADASTGARSPSMVGQGRIGELIQAKPQARRQLLEEAAGISGLHSRRHEAELRLRAAESNLERLDDVLTQLETQIESLKRQARQANRFKMLSADIRSREALLLHIRWVQAKEAEGEAESALNQVTSVVAEKAQAQMEAAKQQAVASLKLPELREEEAKAGAALQRIQIARGQLEEEANRLLKRRDELTRRLAQLGEDIRREEQLAADNTAFLEKLGQEEAELNDMLADSGSEAEEMREAFEAAAAALAESEKLFSAITAERAEAAAGRNQLERLIRDLAERRQRLDRQLSDATGELDAISERLAGLDDPAERREAVEAAEVAVEDAAIAVEEVEAALASARSNELMARGPVESARSALNALETEARTISKMLAAGAASGDFVAVAEMIRVDRGFEAALGAALGDDLESPVDSAAPTFWSLNGDGAADPGLPQGAEPLIAHVTAPPELSRSLAQIGIVSEADARRLMRLLRPGQRLVTREGAVYRWDGHVTGSEAPGAAALRLSQKNRLSELEAEIDEARIVLSETEVALAAAASEIGAEEKRLADARDRSRFAARQLSEAREALAAAERAAGDLMRRRDIATEALNQLNAQIEDLGLQEENARAELEDAPDISGIDDRLRDQQAVVATDRGLLAEARARYEGLSRETEARKRRLAAIAQERASWTARAASAANHIASLREREEEAREEIVDLEAAPEEFDDKRRALLSELQKAEEARRAAADRLAEAETHQREADRLAAVALSELAEAREKRGRAEERLVSAAEKRHESEQRIREALGVPPHEVLRLSGLKPDAPMPDIREIEREVDRLRMERERLGAVNLRADEEQKELSDKLDLLMHERADVIDAIRKLRGAIQSLNREGRERLLAAFDVVNAEFQRLFTHLFGGGTAELQLIESDDPLEAGLEILARPPGKKPQTMTLLSGGEQALTAMALIFAVFLTNPAPICVLDEVDAPLDDHNVERYCNLMDEMAASTETRFIIITHNPITMARMNRLFGVTMAEQGVSQLVSVDLQTAELMREAS</sequence>
<dbReference type="Gene3D" id="3.40.50.300">
    <property type="entry name" value="P-loop containing nucleotide triphosphate hydrolases"/>
    <property type="match status" value="2"/>
</dbReference>
<evidence type="ECO:0000256" key="6">
    <source>
        <dbReference type="ARBA" id="ARBA00023125"/>
    </source>
</evidence>
<dbReference type="SUPFAM" id="SSF52540">
    <property type="entry name" value="P-loop containing nucleoside triphosphate hydrolases"/>
    <property type="match status" value="1"/>
</dbReference>
<evidence type="ECO:0000259" key="8">
    <source>
        <dbReference type="SMART" id="SM00968"/>
    </source>
</evidence>
<feature type="coiled-coil region" evidence="7">
    <location>
        <begin position="395"/>
        <end position="505"/>
    </location>
</feature>
<dbReference type="CDD" id="cd03278">
    <property type="entry name" value="ABC_SMC_barmotin"/>
    <property type="match status" value="1"/>
</dbReference>
<dbReference type="GO" id="GO:0006260">
    <property type="term" value="P:DNA replication"/>
    <property type="evidence" value="ECO:0007669"/>
    <property type="project" value="UniProtKB-UniRule"/>
</dbReference>
<dbReference type="InterPro" id="IPR027417">
    <property type="entry name" value="P-loop_NTPase"/>
</dbReference>
<name>A0A1X7F6V7_9HYPH</name>
<protein>
    <recommendedName>
        <fullName evidence="7">Chromosome partition protein Smc</fullName>
    </recommendedName>
</protein>
<dbReference type="FunFam" id="3.40.50.300:FF:000901">
    <property type="entry name" value="Chromosome partition protein Smc"/>
    <property type="match status" value="1"/>
</dbReference>
<accession>A0A1X7F6V7</accession>
<evidence type="ECO:0000256" key="5">
    <source>
        <dbReference type="ARBA" id="ARBA00023054"/>
    </source>
</evidence>
<dbReference type="EMBL" id="FXAF01000006">
    <property type="protein sequence ID" value="SMF46897.1"/>
    <property type="molecule type" value="Genomic_DNA"/>
</dbReference>
<keyword evidence="4 7" id="KW-0067">ATP-binding</keyword>
<comment type="similarity">
    <text evidence="7">Belongs to the SMC family.</text>
</comment>
<dbReference type="PANTHER" id="PTHR43977">
    <property type="entry name" value="STRUCTURAL MAINTENANCE OF CHROMOSOMES PROTEIN 3"/>
    <property type="match status" value="1"/>
</dbReference>
<reference evidence="10" key="1">
    <citation type="submission" date="2017-04" db="EMBL/GenBank/DDBJ databases">
        <authorList>
            <person name="Varghese N."/>
            <person name="Submissions S."/>
        </authorList>
    </citation>
    <scope>NUCLEOTIDE SEQUENCE [LARGE SCALE GENOMIC DNA]</scope>
    <source>
        <strain evidence="10">B4P</strain>
    </source>
</reference>
<dbReference type="InterPro" id="IPR010935">
    <property type="entry name" value="SMC_hinge"/>
</dbReference>
<dbReference type="AlphaFoldDB" id="A0A1X7F6V7"/>
<organism evidence="9 10">
    <name type="scientific">Xaviernesmea oryzae</name>
    <dbReference type="NCBI Taxonomy" id="464029"/>
    <lineage>
        <taxon>Bacteria</taxon>
        <taxon>Pseudomonadati</taxon>
        <taxon>Pseudomonadota</taxon>
        <taxon>Alphaproteobacteria</taxon>
        <taxon>Hyphomicrobiales</taxon>
        <taxon>Rhizobiaceae</taxon>
        <taxon>Rhizobium/Agrobacterium group</taxon>
        <taxon>Xaviernesmea</taxon>
    </lineage>
</organism>
<evidence type="ECO:0000313" key="9">
    <source>
        <dbReference type="EMBL" id="SMF46897.1"/>
    </source>
</evidence>
<keyword evidence="10" id="KW-1185">Reference proteome</keyword>
<feature type="domain" description="SMC hinge" evidence="8">
    <location>
        <begin position="540"/>
        <end position="628"/>
    </location>
</feature>
<dbReference type="Pfam" id="PF02463">
    <property type="entry name" value="SMC_N"/>
    <property type="match status" value="1"/>
</dbReference>
<comment type="subunit">
    <text evidence="7">Homodimer.</text>
</comment>
<dbReference type="GO" id="GO:0030261">
    <property type="term" value="P:chromosome condensation"/>
    <property type="evidence" value="ECO:0007669"/>
    <property type="project" value="InterPro"/>
</dbReference>
<comment type="domain">
    <text evidence="7">Contains large globular domains required for ATP hydrolysis at each terminus and a third globular domain forming a flexible hinge near the middle of the molecule. These domains are separated by coiled-coil structures.</text>
</comment>
<evidence type="ECO:0000256" key="4">
    <source>
        <dbReference type="ARBA" id="ARBA00022840"/>
    </source>
</evidence>
<dbReference type="SUPFAM" id="SSF75553">
    <property type="entry name" value="Smc hinge domain"/>
    <property type="match status" value="1"/>
</dbReference>
<feature type="coiled-coil region" evidence="7">
    <location>
        <begin position="830"/>
        <end position="927"/>
    </location>
</feature>
<feature type="coiled-coil region" evidence="7">
    <location>
        <begin position="663"/>
        <end position="767"/>
    </location>
</feature>
<evidence type="ECO:0000256" key="7">
    <source>
        <dbReference type="HAMAP-Rule" id="MF_01894"/>
    </source>
</evidence>
<evidence type="ECO:0000256" key="1">
    <source>
        <dbReference type="ARBA" id="ARBA00004496"/>
    </source>
</evidence>
<comment type="subcellular location">
    <subcellularLocation>
        <location evidence="1 7">Cytoplasm</location>
    </subcellularLocation>
</comment>
<keyword evidence="5 7" id="KW-0175">Coiled coil</keyword>
<dbReference type="GO" id="GO:0005524">
    <property type="term" value="F:ATP binding"/>
    <property type="evidence" value="ECO:0007669"/>
    <property type="project" value="UniProtKB-UniRule"/>
</dbReference>
<dbReference type="InterPro" id="IPR024704">
    <property type="entry name" value="SMC"/>
</dbReference>
<keyword evidence="2 7" id="KW-0963">Cytoplasm</keyword>
<keyword evidence="6 7" id="KW-0238">DNA-binding</keyword>
<comment type="function">
    <text evidence="7">Required for chromosome condensation and partitioning.</text>
</comment>
<dbReference type="GO" id="GO:0005694">
    <property type="term" value="C:chromosome"/>
    <property type="evidence" value="ECO:0007669"/>
    <property type="project" value="InterPro"/>
</dbReference>
<keyword evidence="3 7" id="KW-0547">Nucleotide-binding</keyword>
<dbReference type="Pfam" id="PF06470">
    <property type="entry name" value="SMC_hinge"/>
    <property type="match status" value="1"/>
</dbReference>
<feature type="binding site" evidence="7">
    <location>
        <begin position="64"/>
        <end position="71"/>
    </location>
    <ligand>
        <name>ATP</name>
        <dbReference type="ChEBI" id="CHEBI:30616"/>
    </ligand>
</feature>
<gene>
    <name evidence="7" type="primary">smc</name>
    <name evidence="9" type="ORF">SAMN02982989_2406</name>
</gene>
<dbReference type="GO" id="GO:0003677">
    <property type="term" value="F:DNA binding"/>
    <property type="evidence" value="ECO:0007669"/>
    <property type="project" value="UniProtKB-UniRule"/>
</dbReference>
<dbReference type="GO" id="GO:0005737">
    <property type="term" value="C:cytoplasm"/>
    <property type="evidence" value="ECO:0007669"/>
    <property type="project" value="UniProtKB-SubCell"/>
</dbReference>
<dbReference type="SMART" id="SM00968">
    <property type="entry name" value="SMC_hinge"/>
    <property type="match status" value="1"/>
</dbReference>
<dbReference type="PIRSF" id="PIRSF005719">
    <property type="entry name" value="SMC"/>
    <property type="match status" value="1"/>
</dbReference>
<dbReference type="HAMAP" id="MF_01894">
    <property type="entry name" value="Smc_prok"/>
    <property type="match status" value="1"/>
</dbReference>
<evidence type="ECO:0000256" key="3">
    <source>
        <dbReference type="ARBA" id="ARBA00022741"/>
    </source>
</evidence>
<feature type="coiled-coil region" evidence="7">
    <location>
        <begin position="209"/>
        <end position="366"/>
    </location>
</feature>
<dbReference type="GO" id="GO:0007059">
    <property type="term" value="P:chromosome segregation"/>
    <property type="evidence" value="ECO:0007669"/>
    <property type="project" value="UniProtKB-UniRule"/>
</dbReference>
<dbReference type="GO" id="GO:0016887">
    <property type="term" value="F:ATP hydrolysis activity"/>
    <property type="evidence" value="ECO:0007669"/>
    <property type="project" value="InterPro"/>
</dbReference>
<dbReference type="InterPro" id="IPR036277">
    <property type="entry name" value="SMC_hinge_sf"/>
</dbReference>
<dbReference type="Proteomes" id="UP000192903">
    <property type="component" value="Unassembled WGS sequence"/>
</dbReference>
<proteinExistence type="inferred from homology"/>
<evidence type="ECO:0000313" key="10">
    <source>
        <dbReference type="Proteomes" id="UP000192903"/>
    </source>
</evidence>
<evidence type="ECO:0000256" key="2">
    <source>
        <dbReference type="ARBA" id="ARBA00022490"/>
    </source>
</evidence>
<dbReference type="STRING" id="464029.SAMN02982989_2406"/>
<dbReference type="GO" id="GO:0007062">
    <property type="term" value="P:sister chromatid cohesion"/>
    <property type="evidence" value="ECO:0007669"/>
    <property type="project" value="InterPro"/>
</dbReference>
<feature type="coiled-coil region" evidence="7">
    <location>
        <begin position="961"/>
        <end position="1023"/>
    </location>
</feature>
<dbReference type="InterPro" id="IPR003395">
    <property type="entry name" value="RecF/RecN/SMC_N"/>
</dbReference>
<dbReference type="InterPro" id="IPR011890">
    <property type="entry name" value="SMC_prok"/>
</dbReference>